<comment type="caution">
    <text evidence="3">The sequence shown here is derived from an EMBL/GenBank/DDBJ whole genome shotgun (WGS) entry which is preliminary data.</text>
</comment>
<evidence type="ECO:0000313" key="4">
    <source>
        <dbReference type="Proteomes" id="UP001604336"/>
    </source>
</evidence>
<dbReference type="InterPro" id="IPR002885">
    <property type="entry name" value="PPR_rpt"/>
</dbReference>
<sequence length="411" mass="47612">MIWYSFLVIIPKIHRPIIQNSLVSSTSFQRLNFSPFRQFSSSRSFQNPDYLDKNPNIFSRKDWLSPSEVVKIFENLKDSNLTLPLFTQISDRKDYKPNEALYMTVINKLAIANNFDGIETLMQIIKLERKCRLSDEFFRNVIKIYGHSGGRINSAIETLFDMPNYKCWPTMKTFNFVLNLLVSTKHFDVVHEVYTGASKLGVEIDACSLNIIIKGLCGCGQMEAAFSVLDEFPKQKCRPNVRTFSTMIHGFCERGCIDEAFNLLERMEREGVEPDTIVFNILILGLRKQGRVEEGIELFDRMMLKGCDPNSGTYQEVLYCLLDAKRFVDAKDFMKKMTDKCVIPSYESYKLVINGFCSENLVENVDWGLRQMVKHGFVPKMGIWKRVLQCVFLDSRIANCYHISYEEIFEN</sequence>
<dbReference type="Gene3D" id="1.25.40.10">
    <property type="entry name" value="Tetratricopeptide repeat domain"/>
    <property type="match status" value="3"/>
</dbReference>
<dbReference type="InterPro" id="IPR011990">
    <property type="entry name" value="TPR-like_helical_dom_sf"/>
</dbReference>
<feature type="repeat" description="PPR" evidence="2">
    <location>
        <begin position="275"/>
        <end position="309"/>
    </location>
</feature>
<dbReference type="PANTHER" id="PTHR45613:SF277">
    <property type="entry name" value="PPR CONTAINING PLANT-LIKE PROTEIN"/>
    <property type="match status" value="1"/>
</dbReference>
<feature type="repeat" description="PPR" evidence="2">
    <location>
        <begin position="345"/>
        <end position="379"/>
    </location>
</feature>
<dbReference type="AlphaFoldDB" id="A0ABD1PS12"/>
<evidence type="ECO:0000313" key="3">
    <source>
        <dbReference type="EMBL" id="KAL2466713.1"/>
    </source>
</evidence>
<proteinExistence type="predicted"/>
<feature type="repeat" description="PPR" evidence="2">
    <location>
        <begin position="240"/>
        <end position="274"/>
    </location>
</feature>
<dbReference type="Pfam" id="PF01535">
    <property type="entry name" value="PPR"/>
    <property type="match status" value="1"/>
</dbReference>
<name>A0ABD1PS12_9LAMI</name>
<protein>
    <submittedName>
        <fullName evidence="3">Pentatricopeptide repeat-containing protein</fullName>
    </submittedName>
</protein>
<dbReference type="NCBIfam" id="TIGR00756">
    <property type="entry name" value="PPR"/>
    <property type="match status" value="3"/>
</dbReference>
<keyword evidence="4" id="KW-1185">Reference proteome</keyword>
<dbReference type="EMBL" id="JBFOLK010000013">
    <property type="protein sequence ID" value="KAL2466713.1"/>
    <property type="molecule type" value="Genomic_DNA"/>
</dbReference>
<feature type="repeat" description="PPR" evidence="2">
    <location>
        <begin position="205"/>
        <end position="239"/>
    </location>
</feature>
<organism evidence="3 4">
    <name type="scientific">Abeliophyllum distichum</name>
    <dbReference type="NCBI Taxonomy" id="126358"/>
    <lineage>
        <taxon>Eukaryota</taxon>
        <taxon>Viridiplantae</taxon>
        <taxon>Streptophyta</taxon>
        <taxon>Embryophyta</taxon>
        <taxon>Tracheophyta</taxon>
        <taxon>Spermatophyta</taxon>
        <taxon>Magnoliopsida</taxon>
        <taxon>eudicotyledons</taxon>
        <taxon>Gunneridae</taxon>
        <taxon>Pentapetalae</taxon>
        <taxon>asterids</taxon>
        <taxon>lamiids</taxon>
        <taxon>Lamiales</taxon>
        <taxon>Oleaceae</taxon>
        <taxon>Forsythieae</taxon>
        <taxon>Abeliophyllum</taxon>
    </lineage>
</organism>
<keyword evidence="1" id="KW-0677">Repeat</keyword>
<dbReference type="Proteomes" id="UP001604336">
    <property type="component" value="Unassembled WGS sequence"/>
</dbReference>
<evidence type="ECO:0000256" key="2">
    <source>
        <dbReference type="PROSITE-ProRule" id="PRU00708"/>
    </source>
</evidence>
<reference evidence="4" key="1">
    <citation type="submission" date="2024-07" db="EMBL/GenBank/DDBJ databases">
        <title>Two chromosome-level genome assemblies of Korean endemic species Abeliophyllum distichum and Forsythia ovata (Oleaceae).</title>
        <authorList>
            <person name="Jang H."/>
        </authorList>
    </citation>
    <scope>NUCLEOTIDE SEQUENCE [LARGE SCALE GENOMIC DNA]</scope>
</reference>
<dbReference type="Pfam" id="PF13041">
    <property type="entry name" value="PPR_2"/>
    <property type="match status" value="2"/>
</dbReference>
<gene>
    <name evidence="3" type="ORF">Adt_42564</name>
</gene>
<accession>A0ABD1PS12</accession>
<dbReference type="PANTHER" id="PTHR45613">
    <property type="entry name" value="PENTATRICOPEPTIDE REPEAT-CONTAINING PROTEIN"/>
    <property type="match status" value="1"/>
</dbReference>
<dbReference type="PROSITE" id="PS51375">
    <property type="entry name" value="PPR"/>
    <property type="match status" value="4"/>
</dbReference>
<evidence type="ECO:0000256" key="1">
    <source>
        <dbReference type="ARBA" id="ARBA00022737"/>
    </source>
</evidence>